<evidence type="ECO:0000313" key="10">
    <source>
        <dbReference type="EMBL" id="ENO15062.2"/>
    </source>
</evidence>
<reference evidence="10 11" key="1">
    <citation type="journal article" date="2013" name="Genome Announc.">
        <title>Genome Sequence of the Polycyclic Aromatic Hydrocarbon-Degrading Bacterium Strain Marinobacter nanhaiticus D15-8WT.</title>
        <authorList>
            <person name="Cui Z."/>
            <person name="Gao W."/>
            <person name="Li Q."/>
            <person name="Xu G."/>
            <person name="Zheng L."/>
        </authorList>
    </citation>
    <scope>NUCLEOTIDE SEQUENCE [LARGE SCALE GENOMIC DNA]</scope>
    <source>
        <strain evidence="10 11">D15-8W</strain>
    </source>
</reference>
<feature type="transmembrane region" description="Helical" evidence="8">
    <location>
        <begin position="275"/>
        <end position="299"/>
    </location>
</feature>
<protein>
    <submittedName>
        <fullName evidence="10">DHA2 family efflux MFS transporter permease subunit</fullName>
    </submittedName>
</protein>
<evidence type="ECO:0000259" key="9">
    <source>
        <dbReference type="PROSITE" id="PS50850"/>
    </source>
</evidence>
<feature type="transmembrane region" description="Helical" evidence="8">
    <location>
        <begin position="112"/>
        <end position="134"/>
    </location>
</feature>
<feature type="transmembrane region" description="Helical" evidence="8">
    <location>
        <begin position="340"/>
        <end position="359"/>
    </location>
</feature>
<feature type="transmembrane region" description="Helical" evidence="8">
    <location>
        <begin position="365"/>
        <end position="387"/>
    </location>
</feature>
<dbReference type="Pfam" id="PF07690">
    <property type="entry name" value="MFS_1"/>
    <property type="match status" value="1"/>
</dbReference>
<evidence type="ECO:0000256" key="7">
    <source>
        <dbReference type="ARBA" id="ARBA00023136"/>
    </source>
</evidence>
<dbReference type="CDD" id="cd17503">
    <property type="entry name" value="MFS_LmrB_MDR_like"/>
    <property type="match status" value="1"/>
</dbReference>
<dbReference type="RefSeq" id="WP_040882306.1">
    <property type="nucleotide sequence ID" value="NZ_AP028878.1"/>
</dbReference>
<dbReference type="eggNOG" id="COG2814">
    <property type="taxonomic scope" value="Bacteria"/>
</dbReference>
<dbReference type="PANTHER" id="PTHR42718:SF9">
    <property type="entry name" value="MAJOR FACILITATOR SUPERFAMILY MULTIDRUG TRANSPORTER MFSC"/>
    <property type="match status" value="1"/>
</dbReference>
<dbReference type="GO" id="GO:0005886">
    <property type="term" value="C:plasma membrane"/>
    <property type="evidence" value="ECO:0007669"/>
    <property type="project" value="UniProtKB-SubCell"/>
</dbReference>
<dbReference type="HOGENOM" id="CLU_000960_28_0_6"/>
<feature type="domain" description="Major facilitator superfamily (MFS) profile" evidence="9">
    <location>
        <begin position="21"/>
        <end position="460"/>
    </location>
</feature>
<dbReference type="InterPro" id="IPR036259">
    <property type="entry name" value="MFS_trans_sf"/>
</dbReference>
<keyword evidence="7 8" id="KW-0472">Membrane</keyword>
<dbReference type="PANTHER" id="PTHR42718">
    <property type="entry name" value="MAJOR FACILITATOR SUPERFAMILY MULTIDRUG TRANSPORTER MFSC"/>
    <property type="match status" value="1"/>
</dbReference>
<dbReference type="NCBIfam" id="TIGR00711">
    <property type="entry name" value="efflux_EmrB"/>
    <property type="match status" value="1"/>
</dbReference>
<feature type="transmembrane region" description="Helical" evidence="8">
    <location>
        <begin position="311"/>
        <end position="328"/>
    </location>
</feature>
<feature type="transmembrane region" description="Helical" evidence="8">
    <location>
        <begin position="88"/>
        <end position="106"/>
    </location>
</feature>
<evidence type="ECO:0000256" key="2">
    <source>
        <dbReference type="ARBA" id="ARBA00008537"/>
    </source>
</evidence>
<dbReference type="GO" id="GO:0022857">
    <property type="term" value="F:transmembrane transporter activity"/>
    <property type="evidence" value="ECO:0007669"/>
    <property type="project" value="InterPro"/>
</dbReference>
<keyword evidence="4" id="KW-1003">Cell membrane</keyword>
<comment type="similarity">
    <text evidence="2">Belongs to the major facilitator superfamily. EmrB family.</text>
</comment>
<evidence type="ECO:0000256" key="4">
    <source>
        <dbReference type="ARBA" id="ARBA00022475"/>
    </source>
</evidence>
<evidence type="ECO:0000256" key="5">
    <source>
        <dbReference type="ARBA" id="ARBA00022692"/>
    </source>
</evidence>
<feature type="transmembrane region" description="Helical" evidence="8">
    <location>
        <begin position="20"/>
        <end position="39"/>
    </location>
</feature>
<name>N6WVJ5_9GAMM</name>
<comment type="subcellular location">
    <subcellularLocation>
        <location evidence="1">Cell membrane</location>
        <topology evidence="1">Multi-pass membrane protein</topology>
    </subcellularLocation>
</comment>
<proteinExistence type="inferred from homology"/>
<dbReference type="EMBL" id="APLQ01000011">
    <property type="protein sequence ID" value="ENO15062.2"/>
    <property type="molecule type" value="Genomic_DNA"/>
</dbReference>
<feature type="transmembrane region" description="Helical" evidence="8">
    <location>
        <begin position="146"/>
        <end position="167"/>
    </location>
</feature>
<gene>
    <name evidence="10" type="ORF">J057_06926</name>
</gene>
<dbReference type="Gene3D" id="1.20.1720.10">
    <property type="entry name" value="Multidrug resistance protein D"/>
    <property type="match status" value="1"/>
</dbReference>
<feature type="transmembrane region" description="Helical" evidence="8">
    <location>
        <begin position="235"/>
        <end position="255"/>
    </location>
</feature>
<feature type="transmembrane region" description="Helical" evidence="8">
    <location>
        <begin position="408"/>
        <end position="427"/>
    </location>
</feature>
<feature type="transmembrane region" description="Helical" evidence="8">
    <location>
        <begin position="207"/>
        <end position="229"/>
    </location>
</feature>
<dbReference type="Gene3D" id="1.20.1250.20">
    <property type="entry name" value="MFS general substrate transporter like domains"/>
    <property type="match status" value="1"/>
</dbReference>
<dbReference type="PROSITE" id="PS50850">
    <property type="entry name" value="MFS"/>
    <property type="match status" value="1"/>
</dbReference>
<dbReference type="OrthoDB" id="9812221at2"/>
<feature type="transmembrane region" description="Helical" evidence="8">
    <location>
        <begin position="173"/>
        <end position="195"/>
    </location>
</feature>
<accession>N6WVJ5</accession>
<evidence type="ECO:0000256" key="3">
    <source>
        <dbReference type="ARBA" id="ARBA00022448"/>
    </source>
</evidence>
<evidence type="ECO:0000256" key="8">
    <source>
        <dbReference type="SAM" id="Phobius"/>
    </source>
</evidence>
<dbReference type="Proteomes" id="UP000013165">
    <property type="component" value="Unassembled WGS sequence"/>
</dbReference>
<feature type="transmembrane region" description="Helical" evidence="8">
    <location>
        <begin position="59"/>
        <end position="79"/>
    </location>
</feature>
<evidence type="ECO:0000256" key="6">
    <source>
        <dbReference type="ARBA" id="ARBA00022989"/>
    </source>
</evidence>
<keyword evidence="11" id="KW-1185">Reference proteome</keyword>
<keyword evidence="6 8" id="KW-1133">Transmembrane helix</keyword>
<comment type="caution">
    <text evidence="10">The sequence shown here is derived from an EMBL/GenBank/DDBJ whole genome shotgun (WGS) entry which is preliminary data.</text>
</comment>
<dbReference type="InterPro" id="IPR020846">
    <property type="entry name" value="MFS_dom"/>
</dbReference>
<dbReference type="InterPro" id="IPR011701">
    <property type="entry name" value="MFS"/>
</dbReference>
<evidence type="ECO:0000313" key="11">
    <source>
        <dbReference type="Proteomes" id="UP000013165"/>
    </source>
</evidence>
<dbReference type="AlphaFoldDB" id="N6WVJ5"/>
<keyword evidence="5 8" id="KW-0812">Transmembrane</keyword>
<feature type="transmembrane region" description="Helical" evidence="8">
    <location>
        <begin position="439"/>
        <end position="458"/>
    </location>
</feature>
<evidence type="ECO:0000256" key="1">
    <source>
        <dbReference type="ARBA" id="ARBA00004651"/>
    </source>
</evidence>
<keyword evidence="3" id="KW-0813">Transport</keyword>
<sequence length="472" mass="50726">MSDFSLQALQARYGPKWRWLAVGTVMLGTMATVLSATIINVALPDIMRDFGIGQGQAHWMVTGFIAAMTTTMLTTGWLLDHFGLRRSLAAAMLIFTLIAIAGGFAPGPEWLILARIGMGAVAGLMQPMAMYLVFRVFPKEKRGQAMGIYGMGVILAPALGPVIGGFIVDQLSWRYVMFAPAPVTLLGIYMVYRFLPWPVSRPEPYRFDFIGLALLATFIGTSLDALNALQHAEGQGLRIAIGGSAAVISLALFILRQRRTDHPLLHLGLLLRPEFFSACLGAIALGLALFGSTYLIPLFVQSALHYSATEAGLLMLPAGIALGVTFPIAGRMADRRPARLMIMGGILIFALSTSLFALSDVGLSFVWLALWAVIGRIGLGLIMPALSTGALNPLEAHELGYGSSIINFTRQLGGAFGVNIVALTIEYGDHSNGQPTIDAFHTAWWLVTVFVLVALWPIRRIGRTGATPDAAV</sequence>
<organism evidence="10 11">
    <name type="scientific">Marinobacter nanhaiticus D15-8W</name>
    <dbReference type="NCBI Taxonomy" id="626887"/>
    <lineage>
        <taxon>Bacteria</taxon>
        <taxon>Pseudomonadati</taxon>
        <taxon>Pseudomonadota</taxon>
        <taxon>Gammaproteobacteria</taxon>
        <taxon>Pseudomonadales</taxon>
        <taxon>Marinobacteraceae</taxon>
        <taxon>Marinobacter</taxon>
    </lineage>
</organism>
<dbReference type="InterPro" id="IPR004638">
    <property type="entry name" value="EmrB-like"/>
</dbReference>
<dbReference type="SUPFAM" id="SSF103473">
    <property type="entry name" value="MFS general substrate transporter"/>
    <property type="match status" value="1"/>
</dbReference>
<dbReference type="PRINTS" id="PR01036">
    <property type="entry name" value="TCRTETB"/>
</dbReference>
<dbReference type="STRING" id="626887.J057_06926"/>
<dbReference type="PATRIC" id="fig|626887.3.peg.1373"/>